<dbReference type="Proteomes" id="UP001479436">
    <property type="component" value="Unassembled WGS sequence"/>
</dbReference>
<name>A0ABR2WCI7_9FUNG</name>
<sequence>MKFFASALVLLPAALVMAKEPTFLNGSPITVKHSNSICDGVIARLAVFGIHANAKACLNVDLTKLIAHVKIPSTMTCAEACAAAKILGIKADVKVCVATGSHGKKQGKIHQKRDGDVSTMHNKPPIQPPTTTKPGKPCKPTKPSKPPVQPPTYEKPPSKSCKPPKPP</sequence>
<keyword evidence="4" id="KW-1185">Reference proteome</keyword>
<feature type="compositionally biased region" description="Pro residues" evidence="1">
    <location>
        <begin position="143"/>
        <end position="154"/>
    </location>
</feature>
<feature type="signal peptide" evidence="2">
    <location>
        <begin position="1"/>
        <end position="18"/>
    </location>
</feature>
<comment type="caution">
    <text evidence="3">The sequence shown here is derived from an EMBL/GenBank/DDBJ whole genome shotgun (WGS) entry which is preliminary data.</text>
</comment>
<feature type="non-terminal residue" evidence="3">
    <location>
        <position position="167"/>
    </location>
</feature>
<evidence type="ECO:0000313" key="4">
    <source>
        <dbReference type="Proteomes" id="UP001479436"/>
    </source>
</evidence>
<evidence type="ECO:0000256" key="2">
    <source>
        <dbReference type="SAM" id="SignalP"/>
    </source>
</evidence>
<dbReference type="EMBL" id="JASJQH010005144">
    <property type="protein sequence ID" value="KAK9747305.1"/>
    <property type="molecule type" value="Genomic_DNA"/>
</dbReference>
<gene>
    <name evidence="3" type="ORF">K7432_018149</name>
</gene>
<evidence type="ECO:0000313" key="3">
    <source>
        <dbReference type="EMBL" id="KAK9747305.1"/>
    </source>
</evidence>
<organism evidence="3 4">
    <name type="scientific">Basidiobolus ranarum</name>
    <dbReference type="NCBI Taxonomy" id="34480"/>
    <lineage>
        <taxon>Eukaryota</taxon>
        <taxon>Fungi</taxon>
        <taxon>Fungi incertae sedis</taxon>
        <taxon>Zoopagomycota</taxon>
        <taxon>Entomophthoromycotina</taxon>
        <taxon>Basidiobolomycetes</taxon>
        <taxon>Basidiobolales</taxon>
        <taxon>Basidiobolaceae</taxon>
        <taxon>Basidiobolus</taxon>
    </lineage>
</organism>
<feature type="compositionally biased region" description="Basic residues" evidence="1">
    <location>
        <begin position="102"/>
        <end position="111"/>
    </location>
</feature>
<evidence type="ECO:0008006" key="5">
    <source>
        <dbReference type="Google" id="ProtNLM"/>
    </source>
</evidence>
<feature type="region of interest" description="Disordered" evidence="1">
    <location>
        <begin position="102"/>
        <end position="167"/>
    </location>
</feature>
<reference evidence="3 4" key="1">
    <citation type="submission" date="2023-04" db="EMBL/GenBank/DDBJ databases">
        <title>Genome of Basidiobolus ranarum AG-B5.</title>
        <authorList>
            <person name="Stajich J.E."/>
            <person name="Carter-House D."/>
            <person name="Gryganskyi A."/>
        </authorList>
    </citation>
    <scope>NUCLEOTIDE SEQUENCE [LARGE SCALE GENOMIC DNA]</scope>
    <source>
        <strain evidence="3 4">AG-B5</strain>
    </source>
</reference>
<feature type="chain" id="PRO_5045634478" description="Hydrophobin" evidence="2">
    <location>
        <begin position="19"/>
        <end position="167"/>
    </location>
</feature>
<evidence type="ECO:0000256" key="1">
    <source>
        <dbReference type="SAM" id="MobiDB-lite"/>
    </source>
</evidence>
<protein>
    <recommendedName>
        <fullName evidence="5">Hydrophobin</fullName>
    </recommendedName>
</protein>
<keyword evidence="2" id="KW-0732">Signal</keyword>
<accession>A0ABR2WCI7</accession>
<proteinExistence type="predicted"/>